<protein>
    <submittedName>
        <fullName evidence="4">Uncharacterized protein LOC111018819</fullName>
    </submittedName>
</protein>
<evidence type="ECO:0000313" key="3">
    <source>
        <dbReference type="Proteomes" id="UP000504603"/>
    </source>
</evidence>
<dbReference type="PANTHER" id="PTHR33463:SF145">
    <property type="entry name" value="NB-ARC DOMAIN-CONTAINING PROTEIN"/>
    <property type="match status" value="1"/>
</dbReference>
<keyword evidence="3" id="KW-1185">Reference proteome</keyword>
<dbReference type="SUPFAM" id="SSF52058">
    <property type="entry name" value="L domain-like"/>
    <property type="match status" value="1"/>
</dbReference>
<dbReference type="SUPFAM" id="SSF52047">
    <property type="entry name" value="RNI-like"/>
    <property type="match status" value="1"/>
</dbReference>
<dbReference type="InterPro" id="IPR057135">
    <property type="entry name" value="At4g27190-like_LRR"/>
</dbReference>
<feature type="domain" description="Disease resistance protein At4g27190-like leucine-rich repeats" evidence="2">
    <location>
        <begin position="507"/>
        <end position="609"/>
    </location>
</feature>
<sequence length="690" mass="79884">MVMHKLGLSRTLYLKMESGSCLDDWIEILLKRCEELQLVGSIGARVLTFELVENECSHLKHLHLFKNREFQHLIHQQNKPLRKTLSNLEDLQLRCLENLESIIDGHGHVTELAFNKLRSVDVEYCHKMGTLFYNCMVDDILNLEDIFIYGCEMLEYLITVTMESKETTATIEFPHLKSLELRFVQRVRGFCSKMDQIGNESSFFSEEVLLPNLEDLIITMADNLKMIWQNVLVPISFSKLKRVEIDSCNNVEKAFPPNITTILTCLQSLTVMNCNLLKCIFELQEPNTTEKSIVLSNLRYLKLYNLPSLEYVWSKDSSELSSFENMESLFIQGCPNLKRAYSIKVLKQQKELGIDFNQLKEILEKEKLSVHMMDSNQFQTSQAGTTQLQDGLELFPKLKTLKLYGYLDYNSTHHLPMEMFRMVHNLEEFEARRMFIKEIFPNERLMNVEEQKINTRFEPSRLGLYELPKLKHFWKDEFKSSSSLQKLYDLIISGCGVLDMLVPSSVSFTNLWRLEVNKCHRLTHLLNPSVAKTLVQLTWLCLKECKRMTTVIAREVVEDQGNDEIVFHKLYILELEDLSKLTSFHSGNCNIRFPCLGSVDIRSCPEMKAFSPGITSTPNLLVGDIKTEGSFSRYGISGSNGRHVNTTEVVEDINGIIRQVWEDDYDDGIQYLFTEKNLEEDQISDHPSSQ</sequence>
<dbReference type="PANTHER" id="PTHR33463">
    <property type="entry name" value="NB-ARC DOMAIN-CONTAINING PROTEIN-RELATED"/>
    <property type="match status" value="1"/>
</dbReference>
<evidence type="ECO:0000313" key="4">
    <source>
        <dbReference type="RefSeq" id="XP_022150758.1"/>
    </source>
</evidence>
<evidence type="ECO:0000259" key="2">
    <source>
        <dbReference type="Pfam" id="PF23247"/>
    </source>
</evidence>
<organism evidence="3 4">
    <name type="scientific">Momordica charantia</name>
    <name type="common">Bitter gourd</name>
    <name type="synonym">Balsam pear</name>
    <dbReference type="NCBI Taxonomy" id="3673"/>
    <lineage>
        <taxon>Eukaryota</taxon>
        <taxon>Viridiplantae</taxon>
        <taxon>Streptophyta</taxon>
        <taxon>Embryophyta</taxon>
        <taxon>Tracheophyta</taxon>
        <taxon>Spermatophyta</taxon>
        <taxon>Magnoliopsida</taxon>
        <taxon>eudicotyledons</taxon>
        <taxon>Gunneridae</taxon>
        <taxon>Pentapetalae</taxon>
        <taxon>rosids</taxon>
        <taxon>fabids</taxon>
        <taxon>Cucurbitales</taxon>
        <taxon>Cucurbitaceae</taxon>
        <taxon>Momordiceae</taxon>
        <taxon>Momordica</taxon>
    </lineage>
</organism>
<dbReference type="GeneID" id="111018819"/>
<accession>A0A6J1DAA6</accession>
<proteinExistence type="predicted"/>
<dbReference type="Gene3D" id="3.80.10.10">
    <property type="entry name" value="Ribonuclease Inhibitor"/>
    <property type="match status" value="3"/>
</dbReference>
<dbReference type="AlphaFoldDB" id="A0A6J1DAA6"/>
<dbReference type="InterPro" id="IPR032675">
    <property type="entry name" value="LRR_dom_sf"/>
</dbReference>
<dbReference type="Pfam" id="PF23247">
    <property type="entry name" value="LRR_RPS2"/>
    <property type="match status" value="4"/>
</dbReference>
<gene>
    <name evidence="4" type="primary">LOC111018819</name>
</gene>
<dbReference type="InterPro" id="IPR050905">
    <property type="entry name" value="Plant_NBS-LRR"/>
</dbReference>
<reference evidence="4" key="1">
    <citation type="submission" date="2025-08" db="UniProtKB">
        <authorList>
            <consortium name="RefSeq"/>
        </authorList>
    </citation>
    <scope>IDENTIFICATION</scope>
    <source>
        <strain evidence="4">OHB3-1</strain>
    </source>
</reference>
<keyword evidence="1" id="KW-0611">Plant defense</keyword>
<feature type="domain" description="Disease resistance protein At4g27190-like leucine-rich repeats" evidence="2">
    <location>
        <begin position="213"/>
        <end position="352"/>
    </location>
</feature>
<evidence type="ECO:0000256" key="1">
    <source>
        <dbReference type="ARBA" id="ARBA00022821"/>
    </source>
</evidence>
<feature type="domain" description="Disease resistance protein At4g27190-like leucine-rich repeats" evidence="2">
    <location>
        <begin position="384"/>
        <end position="506"/>
    </location>
</feature>
<dbReference type="KEGG" id="mcha:111018819"/>
<name>A0A6J1DAA6_MOMCH</name>
<feature type="domain" description="Disease resistance protein At4g27190-like leucine-rich repeats" evidence="2">
    <location>
        <begin position="50"/>
        <end position="152"/>
    </location>
</feature>
<dbReference type="RefSeq" id="XP_022150758.1">
    <property type="nucleotide sequence ID" value="XM_022295066.1"/>
</dbReference>
<dbReference type="OrthoDB" id="1752144at2759"/>
<dbReference type="Proteomes" id="UP000504603">
    <property type="component" value="Unplaced"/>
</dbReference>